<dbReference type="Proteomes" id="UP001145021">
    <property type="component" value="Unassembled WGS sequence"/>
</dbReference>
<dbReference type="Gene3D" id="3.40.50.12780">
    <property type="entry name" value="N-terminal domain of ligase-like"/>
    <property type="match status" value="1"/>
</dbReference>
<dbReference type="InterPro" id="IPR042099">
    <property type="entry name" value="ANL_N_sf"/>
</dbReference>
<protein>
    <submittedName>
        <fullName evidence="2">Medium-chain fatty acid-CoA ligase faa2</fullName>
        <ecNumber evidence="2">6.2.1.3</ecNumber>
    </submittedName>
</protein>
<dbReference type="PANTHER" id="PTHR43272:SF3">
    <property type="entry name" value="LONG CHAIN ACYL-COA SYNTHETASE 4"/>
    <property type="match status" value="1"/>
</dbReference>
<organism evidence="2 3">
    <name type="scientific">Coemansia asiatica</name>
    <dbReference type="NCBI Taxonomy" id="1052880"/>
    <lineage>
        <taxon>Eukaryota</taxon>
        <taxon>Fungi</taxon>
        <taxon>Fungi incertae sedis</taxon>
        <taxon>Zoopagomycota</taxon>
        <taxon>Kickxellomycotina</taxon>
        <taxon>Kickxellomycetes</taxon>
        <taxon>Kickxellales</taxon>
        <taxon>Kickxellaceae</taxon>
        <taxon>Coemansia</taxon>
    </lineage>
</organism>
<dbReference type="InterPro" id="IPR000873">
    <property type="entry name" value="AMP-dep_synth/lig_dom"/>
</dbReference>
<dbReference type="GO" id="GO:0005783">
    <property type="term" value="C:endoplasmic reticulum"/>
    <property type="evidence" value="ECO:0007669"/>
    <property type="project" value="TreeGrafter"/>
</dbReference>
<comment type="caution">
    <text evidence="2">The sequence shown here is derived from an EMBL/GenBank/DDBJ whole genome shotgun (WGS) entry which is preliminary data.</text>
</comment>
<dbReference type="GO" id="GO:0016020">
    <property type="term" value="C:membrane"/>
    <property type="evidence" value="ECO:0007669"/>
    <property type="project" value="TreeGrafter"/>
</dbReference>
<dbReference type="AlphaFoldDB" id="A0A9W7XR88"/>
<proteinExistence type="predicted"/>
<dbReference type="SUPFAM" id="SSF56801">
    <property type="entry name" value="Acetyl-CoA synthetase-like"/>
    <property type="match status" value="1"/>
</dbReference>
<dbReference type="GO" id="GO:0004467">
    <property type="term" value="F:long-chain fatty acid-CoA ligase activity"/>
    <property type="evidence" value="ECO:0007669"/>
    <property type="project" value="UniProtKB-EC"/>
</dbReference>
<gene>
    <name evidence="2" type="primary">FAA2_2</name>
    <name evidence="2" type="ORF">LPJ64_000795</name>
</gene>
<dbReference type="PANTHER" id="PTHR43272">
    <property type="entry name" value="LONG-CHAIN-FATTY-ACID--COA LIGASE"/>
    <property type="match status" value="1"/>
</dbReference>
<sequence>MGIALMDMDQVVEIGRVNPASPILPKPSDISTICYTPGTTGAPKGVTITHAAFAYAAHATYLSLQLQERTTYLSCFPLHLIADRHNIYALMFNIVRIGFPSSSSSSSNSKRQDKVFADMQKLHPTIVFMLPQLLRRAYAESIAVTTEAGGLFGILSRIGLSMKIANFRKGNGLRHTLWDHLVFKGIAQRFGGSLETLITGYSRLQPQVHDFFRAALSCNVLNRYCLTELAGGGFMQTCESLETGSVGVPQPGIDICLRSIPSLGYNIADMPCSRGVLLVRSESICSKHLPLTNRDQASNMDGEWLVTGDIAQFNTDGTFTIIDRLSNVVSLSSGDNVALAYLESIYSSHPMIDTVIVYAEENEHERELVAVAMPKHDKFVAWARSIVPEGSSSDMTDLCSNKLVAAAMVEELNSVARKADTRQTHWIGAVYLEPSISDQINSSSGVFTETFSIRRRSVAQHYLPAMNSQRKLLDSDDTVTISLSCASDTTCIGNRAKKVTAKG</sequence>
<keyword evidence="3" id="KW-1185">Reference proteome</keyword>
<keyword evidence="2" id="KW-0436">Ligase</keyword>
<evidence type="ECO:0000313" key="2">
    <source>
        <dbReference type="EMBL" id="KAJ1647830.1"/>
    </source>
</evidence>
<name>A0A9W7XR88_9FUNG</name>
<feature type="domain" description="AMP-dependent synthetase/ligase" evidence="1">
    <location>
        <begin position="19"/>
        <end position="284"/>
    </location>
</feature>
<dbReference type="EC" id="6.2.1.3" evidence="2"/>
<dbReference type="EMBL" id="JANBOH010000018">
    <property type="protein sequence ID" value="KAJ1647830.1"/>
    <property type="molecule type" value="Genomic_DNA"/>
</dbReference>
<evidence type="ECO:0000259" key="1">
    <source>
        <dbReference type="Pfam" id="PF00501"/>
    </source>
</evidence>
<dbReference type="Pfam" id="PF00501">
    <property type="entry name" value="AMP-binding"/>
    <property type="match status" value="1"/>
</dbReference>
<reference evidence="2" key="1">
    <citation type="submission" date="2022-07" db="EMBL/GenBank/DDBJ databases">
        <title>Phylogenomic reconstructions and comparative analyses of Kickxellomycotina fungi.</title>
        <authorList>
            <person name="Reynolds N.K."/>
            <person name="Stajich J.E."/>
            <person name="Barry K."/>
            <person name="Grigoriev I.V."/>
            <person name="Crous P."/>
            <person name="Smith M.E."/>
        </authorList>
    </citation>
    <scope>NUCLEOTIDE SEQUENCE</scope>
    <source>
        <strain evidence="2">NBRC 105413</strain>
    </source>
</reference>
<accession>A0A9W7XR88</accession>
<evidence type="ECO:0000313" key="3">
    <source>
        <dbReference type="Proteomes" id="UP001145021"/>
    </source>
</evidence>